<dbReference type="Gene3D" id="3.40.50.150">
    <property type="entry name" value="Vaccinia Virus protein VP39"/>
    <property type="match status" value="1"/>
</dbReference>
<gene>
    <name evidence="2" type="ORF">LQV63_04745</name>
</gene>
<keyword evidence="3" id="KW-1185">Reference proteome</keyword>
<organism evidence="2 3">
    <name type="scientific">Paenibacillus profundus</name>
    <dbReference type="NCBI Taxonomy" id="1173085"/>
    <lineage>
        <taxon>Bacteria</taxon>
        <taxon>Bacillati</taxon>
        <taxon>Bacillota</taxon>
        <taxon>Bacilli</taxon>
        <taxon>Bacillales</taxon>
        <taxon>Paenibacillaceae</taxon>
        <taxon>Paenibacillus</taxon>
    </lineage>
</organism>
<protein>
    <submittedName>
        <fullName evidence="2">Methyltransferase domain-containing protein</fullName>
    </submittedName>
</protein>
<dbReference type="GO" id="GO:0032259">
    <property type="term" value="P:methylation"/>
    <property type="evidence" value="ECO:0007669"/>
    <property type="project" value="UniProtKB-KW"/>
</dbReference>
<evidence type="ECO:0000313" key="3">
    <source>
        <dbReference type="Proteomes" id="UP001199916"/>
    </source>
</evidence>
<dbReference type="Pfam" id="PF13847">
    <property type="entry name" value="Methyltransf_31"/>
    <property type="match status" value="1"/>
</dbReference>
<dbReference type="CDD" id="cd02440">
    <property type="entry name" value="AdoMet_MTases"/>
    <property type="match status" value="1"/>
</dbReference>
<name>A0ABS8Y9T1_9BACL</name>
<dbReference type="PANTHER" id="PTHR43861:SF1">
    <property type="entry name" value="TRANS-ACONITATE 2-METHYLTRANSFERASE"/>
    <property type="match status" value="1"/>
</dbReference>
<dbReference type="Proteomes" id="UP001199916">
    <property type="component" value="Unassembled WGS sequence"/>
</dbReference>
<dbReference type="RefSeq" id="WP_233695841.1">
    <property type="nucleotide sequence ID" value="NZ_JAJNBZ010000002.1"/>
</dbReference>
<accession>A0ABS8Y9T1</accession>
<evidence type="ECO:0000259" key="1">
    <source>
        <dbReference type="Pfam" id="PF13847"/>
    </source>
</evidence>
<dbReference type="PANTHER" id="PTHR43861">
    <property type="entry name" value="TRANS-ACONITATE 2-METHYLTRANSFERASE-RELATED"/>
    <property type="match status" value="1"/>
</dbReference>
<sequence>MPSHNEWKPELYDDKLRFISVYGKDVVDLLRPQEGERILDLGCGTGDLTAQIAASGAHTEGIDKSADMIEQARRKYPTLSFEIADAENSLPNRFTSSFDAVFSNAALHWMKNADDVIRHVYSSLQPGGRFVAEFGGRDNVGTILHGISHVLSSKYGIDAAALSPWYYPTIGEYASRLEQAGFRVDYAVHFDRPTPLPDGDDGLSYWLESFAGDFVQALPAQEQGRFFELVTEECRPFIYVQEQWVADYRRLRFSALKPG</sequence>
<evidence type="ECO:0000313" key="2">
    <source>
        <dbReference type="EMBL" id="MCE5168620.1"/>
    </source>
</evidence>
<dbReference type="GO" id="GO:0008168">
    <property type="term" value="F:methyltransferase activity"/>
    <property type="evidence" value="ECO:0007669"/>
    <property type="project" value="UniProtKB-KW"/>
</dbReference>
<keyword evidence="2" id="KW-0489">Methyltransferase</keyword>
<dbReference type="EMBL" id="JAJNBZ010000002">
    <property type="protein sequence ID" value="MCE5168620.1"/>
    <property type="molecule type" value="Genomic_DNA"/>
</dbReference>
<dbReference type="InterPro" id="IPR029063">
    <property type="entry name" value="SAM-dependent_MTases_sf"/>
</dbReference>
<feature type="domain" description="Methyltransferase" evidence="1">
    <location>
        <begin position="34"/>
        <end position="132"/>
    </location>
</feature>
<dbReference type="SUPFAM" id="SSF53335">
    <property type="entry name" value="S-adenosyl-L-methionine-dependent methyltransferases"/>
    <property type="match status" value="1"/>
</dbReference>
<reference evidence="2 3" key="1">
    <citation type="submission" date="2021-11" db="EMBL/GenBank/DDBJ databases">
        <title>Draft genome sequence of Paenibacillus profundus YoMME, a new Gram-positive bacteria with exoelectrogenic properties.</title>
        <authorList>
            <person name="Hubenova Y."/>
            <person name="Hubenova E."/>
            <person name="Manasiev Y."/>
            <person name="Peykov S."/>
            <person name="Mitov M."/>
        </authorList>
    </citation>
    <scope>NUCLEOTIDE SEQUENCE [LARGE SCALE GENOMIC DNA]</scope>
    <source>
        <strain evidence="2 3">YoMME</strain>
    </source>
</reference>
<comment type="caution">
    <text evidence="2">The sequence shown here is derived from an EMBL/GenBank/DDBJ whole genome shotgun (WGS) entry which is preliminary data.</text>
</comment>
<dbReference type="InterPro" id="IPR025714">
    <property type="entry name" value="Methyltranfer_dom"/>
</dbReference>
<keyword evidence="2" id="KW-0808">Transferase</keyword>
<proteinExistence type="predicted"/>